<dbReference type="Gene3D" id="3.90.850.10">
    <property type="entry name" value="Fumarylacetoacetase-like, C-terminal domain"/>
    <property type="match status" value="1"/>
</dbReference>
<dbReference type="InterPro" id="IPR036663">
    <property type="entry name" value="Fumarylacetoacetase_C_sf"/>
</dbReference>
<dbReference type="Proteomes" id="UP000295217">
    <property type="component" value="Unassembled WGS sequence"/>
</dbReference>
<dbReference type="RefSeq" id="WP_132106955.1">
    <property type="nucleotide sequence ID" value="NZ_SMLB01000053.1"/>
</dbReference>
<dbReference type="AlphaFoldDB" id="A0A4R5A0P6"/>
<sequence length="137" mass="13886">MTVVEPALTAALRRQLAARRAALDAGAHRVGWKLGMGPRERIGAGPVVGHLTSVTVLPSGSVVAAGALAAPHADAEAAVRFGRRVEPSGGAEMVRSCVDAFGIALELCDLGGTDDPEQIVAANVFHRAVAFGPDAAA</sequence>
<organism evidence="1 2">
    <name type="scientific">Jiangella aurantiaca</name>
    <dbReference type="NCBI Taxonomy" id="2530373"/>
    <lineage>
        <taxon>Bacteria</taxon>
        <taxon>Bacillati</taxon>
        <taxon>Actinomycetota</taxon>
        <taxon>Actinomycetes</taxon>
        <taxon>Jiangellales</taxon>
        <taxon>Jiangellaceae</taxon>
        <taxon>Jiangella</taxon>
    </lineage>
</organism>
<evidence type="ECO:0000313" key="1">
    <source>
        <dbReference type="EMBL" id="TDD65338.1"/>
    </source>
</evidence>
<dbReference type="GO" id="GO:0003824">
    <property type="term" value="F:catalytic activity"/>
    <property type="evidence" value="ECO:0007669"/>
    <property type="project" value="InterPro"/>
</dbReference>
<accession>A0A4R5A0P6</accession>
<name>A0A4R5A0P6_9ACTN</name>
<gene>
    <name evidence="1" type="ORF">E1262_25550</name>
</gene>
<evidence type="ECO:0000313" key="2">
    <source>
        <dbReference type="Proteomes" id="UP000295217"/>
    </source>
</evidence>
<dbReference type="SUPFAM" id="SSF56529">
    <property type="entry name" value="FAH"/>
    <property type="match status" value="1"/>
</dbReference>
<protein>
    <submittedName>
        <fullName evidence="1">Uncharacterized protein</fullName>
    </submittedName>
</protein>
<dbReference type="EMBL" id="SMLB01000053">
    <property type="protein sequence ID" value="TDD65338.1"/>
    <property type="molecule type" value="Genomic_DNA"/>
</dbReference>
<reference evidence="1 2" key="1">
    <citation type="submission" date="2019-02" db="EMBL/GenBank/DDBJ databases">
        <title>Draft genome sequences of novel Actinobacteria.</title>
        <authorList>
            <person name="Sahin N."/>
            <person name="Ay H."/>
            <person name="Saygin H."/>
        </authorList>
    </citation>
    <scope>NUCLEOTIDE SEQUENCE [LARGE SCALE GENOMIC DNA]</scope>
    <source>
        <strain evidence="1 2">8K307</strain>
    </source>
</reference>
<keyword evidence="2" id="KW-1185">Reference proteome</keyword>
<dbReference type="OrthoDB" id="9792137at2"/>
<proteinExistence type="predicted"/>
<comment type="caution">
    <text evidence="1">The sequence shown here is derived from an EMBL/GenBank/DDBJ whole genome shotgun (WGS) entry which is preliminary data.</text>
</comment>